<dbReference type="Proteomes" id="UP000799539">
    <property type="component" value="Unassembled WGS sequence"/>
</dbReference>
<gene>
    <name evidence="2" type="ORF">CERZMDRAFT_96660</name>
</gene>
<protein>
    <submittedName>
        <fullName evidence="2">Uncharacterized protein</fullName>
    </submittedName>
</protein>
<evidence type="ECO:0000313" key="2">
    <source>
        <dbReference type="EMBL" id="KAF2212984.1"/>
    </source>
</evidence>
<accession>A0A6A6FIB0</accession>
<evidence type="ECO:0000313" key="3">
    <source>
        <dbReference type="Proteomes" id="UP000799539"/>
    </source>
</evidence>
<sequence length="54" mass="6437">MSKEEQAHELIREKIQAAEVRNNLQSLRAENSQLRAVIDFQKAQYKEMEAEYRD</sequence>
<proteinExistence type="predicted"/>
<dbReference type="EMBL" id="ML992671">
    <property type="protein sequence ID" value="KAF2212984.1"/>
    <property type="molecule type" value="Genomic_DNA"/>
</dbReference>
<feature type="coiled-coil region" evidence="1">
    <location>
        <begin position="1"/>
        <end position="51"/>
    </location>
</feature>
<organism evidence="2 3">
    <name type="scientific">Cercospora zeae-maydis SCOH1-5</name>
    <dbReference type="NCBI Taxonomy" id="717836"/>
    <lineage>
        <taxon>Eukaryota</taxon>
        <taxon>Fungi</taxon>
        <taxon>Dikarya</taxon>
        <taxon>Ascomycota</taxon>
        <taxon>Pezizomycotina</taxon>
        <taxon>Dothideomycetes</taxon>
        <taxon>Dothideomycetidae</taxon>
        <taxon>Mycosphaerellales</taxon>
        <taxon>Mycosphaerellaceae</taxon>
        <taxon>Cercospora</taxon>
    </lineage>
</organism>
<dbReference type="AlphaFoldDB" id="A0A6A6FIB0"/>
<reference evidence="2" key="1">
    <citation type="journal article" date="2020" name="Stud. Mycol.">
        <title>101 Dothideomycetes genomes: a test case for predicting lifestyles and emergence of pathogens.</title>
        <authorList>
            <person name="Haridas S."/>
            <person name="Albert R."/>
            <person name="Binder M."/>
            <person name="Bloem J."/>
            <person name="Labutti K."/>
            <person name="Salamov A."/>
            <person name="Andreopoulos B."/>
            <person name="Baker S."/>
            <person name="Barry K."/>
            <person name="Bills G."/>
            <person name="Bluhm B."/>
            <person name="Cannon C."/>
            <person name="Castanera R."/>
            <person name="Culley D."/>
            <person name="Daum C."/>
            <person name="Ezra D."/>
            <person name="Gonzalez J."/>
            <person name="Henrissat B."/>
            <person name="Kuo A."/>
            <person name="Liang C."/>
            <person name="Lipzen A."/>
            <person name="Lutzoni F."/>
            <person name="Magnuson J."/>
            <person name="Mondo S."/>
            <person name="Nolan M."/>
            <person name="Ohm R."/>
            <person name="Pangilinan J."/>
            <person name="Park H.-J."/>
            <person name="Ramirez L."/>
            <person name="Alfaro M."/>
            <person name="Sun H."/>
            <person name="Tritt A."/>
            <person name="Yoshinaga Y."/>
            <person name="Zwiers L.-H."/>
            <person name="Turgeon B."/>
            <person name="Goodwin S."/>
            <person name="Spatafora J."/>
            <person name="Crous P."/>
            <person name="Grigoriev I."/>
        </authorList>
    </citation>
    <scope>NUCLEOTIDE SEQUENCE</scope>
    <source>
        <strain evidence="2">SCOH1-5</strain>
    </source>
</reference>
<keyword evidence="3" id="KW-1185">Reference proteome</keyword>
<evidence type="ECO:0000256" key="1">
    <source>
        <dbReference type="SAM" id="Coils"/>
    </source>
</evidence>
<name>A0A6A6FIB0_9PEZI</name>
<keyword evidence="1" id="KW-0175">Coiled coil</keyword>